<sequence length="136" mass="15359">MPMLVDFDEDPYWGKRADKIHFVRMHALLFLSPPHAELAGVVRAAATRFERGTMIVMQFMVSDMDTSSKPLLTRYGVNSVLDTPRLVFLDMRKDTKENRQLVYKAPIITEQGIVDFLQGVGLEALDGMATAVKDEL</sequence>
<gene>
    <name evidence="1" type="ORF">CBRE1094_LOCUS15725</name>
</gene>
<dbReference type="AlphaFoldDB" id="A0A7S2DBN4"/>
<accession>A0A7S2DBN4</accession>
<evidence type="ECO:0008006" key="2">
    <source>
        <dbReference type="Google" id="ProtNLM"/>
    </source>
</evidence>
<dbReference type="EMBL" id="HBGU01028903">
    <property type="protein sequence ID" value="CAD9449852.1"/>
    <property type="molecule type" value="Transcribed_RNA"/>
</dbReference>
<evidence type="ECO:0000313" key="1">
    <source>
        <dbReference type="EMBL" id="CAD9449852.1"/>
    </source>
</evidence>
<reference evidence="1" key="1">
    <citation type="submission" date="2021-01" db="EMBL/GenBank/DDBJ databases">
        <authorList>
            <person name="Corre E."/>
            <person name="Pelletier E."/>
            <person name="Niang G."/>
            <person name="Scheremetjew M."/>
            <person name="Finn R."/>
            <person name="Kale V."/>
            <person name="Holt S."/>
            <person name="Cochrane G."/>
            <person name="Meng A."/>
            <person name="Brown T."/>
            <person name="Cohen L."/>
        </authorList>
    </citation>
    <scope>NUCLEOTIDE SEQUENCE</scope>
    <source>
        <strain evidence="1">UTEX LB 985</strain>
    </source>
</reference>
<dbReference type="Gene3D" id="3.40.30.10">
    <property type="entry name" value="Glutaredoxin"/>
    <property type="match status" value="1"/>
</dbReference>
<name>A0A7S2DBN4_9EUKA</name>
<proteinExistence type="predicted"/>
<protein>
    <recommendedName>
        <fullName evidence="2">Thioredoxin domain-containing protein</fullName>
    </recommendedName>
</protein>
<organism evidence="1">
    <name type="scientific">Haptolina brevifila</name>
    <dbReference type="NCBI Taxonomy" id="156173"/>
    <lineage>
        <taxon>Eukaryota</taxon>
        <taxon>Haptista</taxon>
        <taxon>Haptophyta</taxon>
        <taxon>Prymnesiophyceae</taxon>
        <taxon>Prymnesiales</taxon>
        <taxon>Prymnesiaceae</taxon>
        <taxon>Haptolina</taxon>
    </lineage>
</organism>